<sequence>MNVLLGGVIVVMVTAITVTLMLLVRRRAPEGSYFTDGDRASGVFGVLATGFSVLLGFIIVIAFQSYDESVTGAEAEATIVAQQVETAQFMPADAAEALTGQLVCYARSVVGPEWESVEQGTLGDAINPWNAEMYRTLKATDPQTAAEQSAYDRWMDQTSEREQARLDRVHGAEGLIPPPLWIILFVIFGVLLVYMLFFADPAEGAVTQGMLMGSVTAIMTMLLLLLVYFNDPHGGGVGQLQPNAMERTLRLIDAELDVAGLDLTLPCDGDGRAR</sequence>
<keyword evidence="1" id="KW-0812">Transmembrane</keyword>
<protein>
    <recommendedName>
        <fullName evidence="4">DUF4239 domain-containing protein</fullName>
    </recommendedName>
</protein>
<dbReference type="RefSeq" id="WP_307040389.1">
    <property type="nucleotide sequence ID" value="NZ_JAUSYY010000001.1"/>
</dbReference>
<reference evidence="2 3" key="1">
    <citation type="submission" date="2023-07" db="EMBL/GenBank/DDBJ databases">
        <title>Comparative genomics of wheat-associated soil bacteria to identify genetic determinants of phenazine resistance.</title>
        <authorList>
            <person name="Mouncey N."/>
        </authorList>
    </citation>
    <scope>NUCLEOTIDE SEQUENCE [LARGE SCALE GENOMIC DNA]</scope>
    <source>
        <strain evidence="2 3">V3I3</strain>
    </source>
</reference>
<accession>A0ABU0R6M3</accession>
<evidence type="ECO:0008006" key="4">
    <source>
        <dbReference type="Google" id="ProtNLM"/>
    </source>
</evidence>
<proteinExistence type="predicted"/>
<dbReference type="InterPro" id="IPR025333">
    <property type="entry name" value="DUF4239"/>
</dbReference>
<gene>
    <name evidence="2" type="ORF">QFZ26_001280</name>
</gene>
<dbReference type="Proteomes" id="UP001239083">
    <property type="component" value="Unassembled WGS sequence"/>
</dbReference>
<dbReference type="EMBL" id="JAUSYY010000001">
    <property type="protein sequence ID" value="MDQ0893725.1"/>
    <property type="molecule type" value="Genomic_DNA"/>
</dbReference>
<feature type="transmembrane region" description="Helical" evidence="1">
    <location>
        <begin position="211"/>
        <end position="229"/>
    </location>
</feature>
<keyword evidence="1" id="KW-1133">Transmembrane helix</keyword>
<feature type="transmembrane region" description="Helical" evidence="1">
    <location>
        <begin position="6"/>
        <end position="24"/>
    </location>
</feature>
<evidence type="ECO:0000313" key="2">
    <source>
        <dbReference type="EMBL" id="MDQ0893725.1"/>
    </source>
</evidence>
<dbReference type="Pfam" id="PF14023">
    <property type="entry name" value="Bestrophin-like"/>
    <property type="match status" value="1"/>
</dbReference>
<evidence type="ECO:0000256" key="1">
    <source>
        <dbReference type="SAM" id="Phobius"/>
    </source>
</evidence>
<evidence type="ECO:0000313" key="3">
    <source>
        <dbReference type="Proteomes" id="UP001239083"/>
    </source>
</evidence>
<keyword evidence="3" id="KW-1185">Reference proteome</keyword>
<feature type="transmembrane region" description="Helical" evidence="1">
    <location>
        <begin position="44"/>
        <end position="63"/>
    </location>
</feature>
<name>A0ABU0R6M3_9MICO</name>
<keyword evidence="1" id="KW-0472">Membrane</keyword>
<feature type="transmembrane region" description="Helical" evidence="1">
    <location>
        <begin position="180"/>
        <end position="199"/>
    </location>
</feature>
<comment type="caution">
    <text evidence="2">The sequence shown here is derived from an EMBL/GenBank/DDBJ whole genome shotgun (WGS) entry which is preliminary data.</text>
</comment>
<organism evidence="2 3">
    <name type="scientific">Agromyces ramosus</name>
    <dbReference type="NCBI Taxonomy" id="33879"/>
    <lineage>
        <taxon>Bacteria</taxon>
        <taxon>Bacillati</taxon>
        <taxon>Actinomycetota</taxon>
        <taxon>Actinomycetes</taxon>
        <taxon>Micrococcales</taxon>
        <taxon>Microbacteriaceae</taxon>
        <taxon>Agromyces</taxon>
    </lineage>
</organism>